<dbReference type="GeneID" id="113213560"/>
<dbReference type="AlphaFoldDB" id="A0A6J1T575"/>
<organism evidence="2 3">
    <name type="scientific">Frankliniella occidentalis</name>
    <name type="common">Western flower thrips</name>
    <name type="synonym">Euthrips occidentalis</name>
    <dbReference type="NCBI Taxonomy" id="133901"/>
    <lineage>
        <taxon>Eukaryota</taxon>
        <taxon>Metazoa</taxon>
        <taxon>Ecdysozoa</taxon>
        <taxon>Arthropoda</taxon>
        <taxon>Hexapoda</taxon>
        <taxon>Insecta</taxon>
        <taxon>Pterygota</taxon>
        <taxon>Neoptera</taxon>
        <taxon>Paraneoptera</taxon>
        <taxon>Thysanoptera</taxon>
        <taxon>Terebrantia</taxon>
        <taxon>Thripoidea</taxon>
        <taxon>Thripidae</taxon>
        <taxon>Frankliniella</taxon>
    </lineage>
</organism>
<proteinExistence type="predicted"/>
<evidence type="ECO:0000313" key="3">
    <source>
        <dbReference type="RefSeq" id="XP_026288463.1"/>
    </source>
</evidence>
<sequence length="131" mass="14502">MLDPVPYNVLNLKFWHKHGGHEKDQGEKEDWILIPLKPEPEKKGTSARPDAAKGRVPSQADSIKGRLTNSEARYRTITKTLPSPSKQVRSRIGNQPKSSPIPIKSTTTSRSIGIQACPSLSTVGIQTDSWF</sequence>
<name>A0A6J1T575_FRAOC</name>
<gene>
    <name evidence="3" type="primary">LOC113213560</name>
</gene>
<reference evidence="3" key="1">
    <citation type="submission" date="2025-08" db="UniProtKB">
        <authorList>
            <consortium name="RefSeq"/>
        </authorList>
    </citation>
    <scope>IDENTIFICATION</scope>
    <source>
        <tissue evidence="3">Whole organism</tissue>
    </source>
</reference>
<feature type="region of interest" description="Disordered" evidence="1">
    <location>
        <begin position="36"/>
        <end position="67"/>
    </location>
</feature>
<dbReference type="KEGG" id="foc:113213560"/>
<evidence type="ECO:0000313" key="2">
    <source>
        <dbReference type="Proteomes" id="UP000504606"/>
    </source>
</evidence>
<dbReference type="Proteomes" id="UP000504606">
    <property type="component" value="Unplaced"/>
</dbReference>
<keyword evidence="2" id="KW-1185">Reference proteome</keyword>
<protein>
    <submittedName>
        <fullName evidence="3">Uncharacterized protein LOC113213560</fullName>
    </submittedName>
</protein>
<feature type="compositionally biased region" description="Polar residues" evidence="1">
    <location>
        <begin position="83"/>
        <end position="95"/>
    </location>
</feature>
<dbReference type="RefSeq" id="XP_026288463.1">
    <property type="nucleotide sequence ID" value="XM_026432678.2"/>
</dbReference>
<accession>A0A6J1T575</accession>
<feature type="region of interest" description="Disordered" evidence="1">
    <location>
        <begin position="83"/>
        <end position="110"/>
    </location>
</feature>
<feature type="compositionally biased region" description="Low complexity" evidence="1">
    <location>
        <begin position="96"/>
        <end position="110"/>
    </location>
</feature>
<evidence type="ECO:0000256" key="1">
    <source>
        <dbReference type="SAM" id="MobiDB-lite"/>
    </source>
</evidence>